<name>A0A7J6W6A3_THATH</name>
<dbReference type="AlphaFoldDB" id="A0A7J6W6A3"/>
<dbReference type="Proteomes" id="UP000554482">
    <property type="component" value="Unassembled WGS sequence"/>
</dbReference>
<evidence type="ECO:0000313" key="2">
    <source>
        <dbReference type="Proteomes" id="UP000554482"/>
    </source>
</evidence>
<comment type="caution">
    <text evidence="1">The sequence shown here is derived from an EMBL/GenBank/DDBJ whole genome shotgun (WGS) entry which is preliminary data.</text>
</comment>
<sequence length="101" mass="11784">MVCVVLTYGYSSDLYYIKIKILDQLFFGEILFEELETCNTSLTKDLEKVSPEDLFQNTNKSEKKINTRVVVYPGIGTELYKRELIWMSKDEVKHIVMDFGS</sequence>
<accession>A0A7J6W6A3</accession>
<reference evidence="1 2" key="1">
    <citation type="submission" date="2020-06" db="EMBL/GenBank/DDBJ databases">
        <title>Transcriptomic and genomic resources for Thalictrum thalictroides and T. hernandezii: Facilitating candidate gene discovery in an emerging model plant lineage.</title>
        <authorList>
            <person name="Arias T."/>
            <person name="Riano-Pachon D.M."/>
            <person name="Di Stilio V.S."/>
        </authorList>
    </citation>
    <scope>NUCLEOTIDE SEQUENCE [LARGE SCALE GENOMIC DNA]</scope>
    <source>
        <strain evidence="2">cv. WT478/WT964</strain>
        <tissue evidence="1">Leaves</tissue>
    </source>
</reference>
<evidence type="ECO:0000313" key="1">
    <source>
        <dbReference type="EMBL" id="KAF5192919.1"/>
    </source>
</evidence>
<gene>
    <name evidence="1" type="ORF">FRX31_017492</name>
</gene>
<organism evidence="1 2">
    <name type="scientific">Thalictrum thalictroides</name>
    <name type="common">Rue-anemone</name>
    <name type="synonym">Anemone thalictroides</name>
    <dbReference type="NCBI Taxonomy" id="46969"/>
    <lineage>
        <taxon>Eukaryota</taxon>
        <taxon>Viridiplantae</taxon>
        <taxon>Streptophyta</taxon>
        <taxon>Embryophyta</taxon>
        <taxon>Tracheophyta</taxon>
        <taxon>Spermatophyta</taxon>
        <taxon>Magnoliopsida</taxon>
        <taxon>Ranunculales</taxon>
        <taxon>Ranunculaceae</taxon>
        <taxon>Thalictroideae</taxon>
        <taxon>Thalictrum</taxon>
    </lineage>
</organism>
<keyword evidence="2" id="KW-1185">Reference proteome</keyword>
<protein>
    <submittedName>
        <fullName evidence="1">Uncharacterized protein</fullName>
    </submittedName>
</protein>
<dbReference type="EMBL" id="JABWDY010020746">
    <property type="protein sequence ID" value="KAF5192919.1"/>
    <property type="molecule type" value="Genomic_DNA"/>
</dbReference>
<proteinExistence type="predicted"/>